<dbReference type="NCBIfam" id="NF007161">
    <property type="entry name" value="PRK09599.1"/>
    <property type="match status" value="1"/>
</dbReference>
<dbReference type="GO" id="GO:0004616">
    <property type="term" value="F:phosphogluconate dehydrogenase (decarboxylating) activity"/>
    <property type="evidence" value="ECO:0007669"/>
    <property type="project" value="InterPro"/>
</dbReference>
<dbReference type="Gene3D" id="1.10.1040.10">
    <property type="entry name" value="N-(1-d-carboxylethyl)-l-norvaline Dehydrogenase, domain 2"/>
    <property type="match status" value="1"/>
</dbReference>
<dbReference type="EMBL" id="MWLD01000078">
    <property type="protein sequence ID" value="OOV25255.1"/>
    <property type="molecule type" value="Genomic_DNA"/>
</dbReference>
<evidence type="ECO:0000256" key="1">
    <source>
        <dbReference type="ARBA" id="ARBA00008419"/>
    </source>
</evidence>
<dbReference type="Pfam" id="PF03446">
    <property type="entry name" value="NAD_binding_2"/>
    <property type="match status" value="1"/>
</dbReference>
<reference evidence="5 6" key="1">
    <citation type="submission" date="2017-02" db="EMBL/GenBank/DDBJ databases">
        <title>Draft Genome Sequences of 'Candidatus Synechococcus spongiarum', Cyanobacterial Symbionts of the Mediterranean Sponge Aplysina aerophoba from two locations.</title>
        <authorList>
            <person name="Slaby B.M."/>
            <person name="Hentschel U."/>
        </authorList>
    </citation>
    <scope>NUCLEOTIDE SEQUENCE [LARGE SCALE GENOMIC DNA]</scope>
    <source>
        <strain evidence="5">LMB bulk15M</strain>
    </source>
</reference>
<dbReference type="InterPro" id="IPR004849">
    <property type="entry name" value="6DGDH_YqeC"/>
</dbReference>
<feature type="non-terminal residue" evidence="5">
    <location>
        <position position="1"/>
    </location>
</feature>
<evidence type="ECO:0000256" key="2">
    <source>
        <dbReference type="ARBA" id="ARBA00023002"/>
    </source>
</evidence>
<dbReference type="Pfam" id="PF00393">
    <property type="entry name" value="6PGD"/>
    <property type="match status" value="1"/>
</dbReference>
<name>A0A1T1C9F4_9SYNE</name>
<keyword evidence="6" id="KW-1185">Reference proteome</keyword>
<comment type="caution">
    <text evidence="5">The sequence shown here is derived from an EMBL/GenBank/DDBJ whole genome shotgun (WGS) entry which is preliminary data.</text>
</comment>
<dbReference type="SUPFAM" id="SSF51735">
    <property type="entry name" value="NAD(P)-binding Rossmann-fold domains"/>
    <property type="match status" value="1"/>
</dbReference>
<dbReference type="SMART" id="SM01350">
    <property type="entry name" value="6PGD"/>
    <property type="match status" value="1"/>
</dbReference>
<accession>A0A1T1C9F4</accession>
<dbReference type="SUPFAM" id="SSF48179">
    <property type="entry name" value="6-phosphogluconate dehydrogenase C-terminal domain-like"/>
    <property type="match status" value="1"/>
</dbReference>
<dbReference type="GO" id="GO:0019521">
    <property type="term" value="P:D-gluconate metabolic process"/>
    <property type="evidence" value="ECO:0007669"/>
    <property type="project" value="UniProtKB-KW"/>
</dbReference>
<protein>
    <submittedName>
        <fullName evidence="5">6-phosphogluconate dehydrogenase (Decarboxylating)</fullName>
    </submittedName>
</protein>
<dbReference type="NCBIfam" id="TIGR00872">
    <property type="entry name" value="gnd_rel"/>
    <property type="match status" value="1"/>
</dbReference>
<dbReference type="GO" id="GO:0050661">
    <property type="term" value="F:NADP binding"/>
    <property type="evidence" value="ECO:0007669"/>
    <property type="project" value="InterPro"/>
</dbReference>
<dbReference type="Gene3D" id="3.40.50.720">
    <property type="entry name" value="NAD(P)-binding Rossmann-like Domain"/>
    <property type="match status" value="1"/>
</dbReference>
<feature type="domain" description="6-phosphogluconate dehydrogenase C-terminal" evidence="4">
    <location>
        <begin position="106"/>
        <end position="240"/>
    </location>
</feature>
<keyword evidence="2" id="KW-0560">Oxidoreductase</keyword>
<evidence type="ECO:0000259" key="4">
    <source>
        <dbReference type="SMART" id="SM01350"/>
    </source>
</evidence>
<dbReference type="InterPro" id="IPR006114">
    <property type="entry name" value="6PGDH_C"/>
</dbReference>
<dbReference type="InterPro" id="IPR008927">
    <property type="entry name" value="6-PGluconate_DH-like_C_sf"/>
</dbReference>
<dbReference type="GO" id="GO:0006098">
    <property type="term" value="P:pentose-phosphate shunt"/>
    <property type="evidence" value="ECO:0007669"/>
    <property type="project" value="InterPro"/>
</dbReference>
<sequence>WVMVPAGEITDNTIENLSEVLSLGDTVIDGGNSNYKETIRRANALQAKGISMLDVGTSGGIWGLTEGYSLMIGGDDGAYSRLEPIFKTLAPGEDIGYGRVGPSGAGHFVKMVHNGIEYGMMQAFAEGFELMEAKTDLALDLAQIAHIWRYGSVVRSWLLDLTAAALDEDASLDSIQAYVEDSGEGRWTLEESIDMAVPIPVIAASLQARFRSRQDSPYGARLLAAMRNQFGGHSVRKTDG</sequence>
<comment type="similarity">
    <text evidence="1">Belongs to the 6-phosphogluconate dehydrogenase family.</text>
</comment>
<dbReference type="PRINTS" id="PR00076">
    <property type="entry name" value="6PGDHDRGNASE"/>
</dbReference>
<dbReference type="PANTHER" id="PTHR11811">
    <property type="entry name" value="6-PHOSPHOGLUCONATE DEHYDROGENASE"/>
    <property type="match status" value="1"/>
</dbReference>
<evidence type="ECO:0000256" key="3">
    <source>
        <dbReference type="ARBA" id="ARBA00023064"/>
    </source>
</evidence>
<dbReference type="InterPro" id="IPR013328">
    <property type="entry name" value="6PGD_dom2"/>
</dbReference>
<keyword evidence="3" id="KW-0311">Gluconate utilization</keyword>
<dbReference type="InterPro" id="IPR006115">
    <property type="entry name" value="6PGDH_NADP-bd"/>
</dbReference>
<evidence type="ECO:0000313" key="6">
    <source>
        <dbReference type="Proteomes" id="UP000242636"/>
    </source>
</evidence>
<evidence type="ECO:0000313" key="5">
    <source>
        <dbReference type="EMBL" id="OOV25255.1"/>
    </source>
</evidence>
<gene>
    <name evidence="5" type="ORF">BV61_07160</name>
</gene>
<dbReference type="InterPro" id="IPR036291">
    <property type="entry name" value="NAD(P)-bd_dom_sf"/>
</dbReference>
<organism evidence="5 6">
    <name type="scientific">Candidatus Synechococcus spongiarum LMB bulk15M</name>
    <dbReference type="NCBI Taxonomy" id="1943582"/>
    <lineage>
        <taxon>Bacteria</taxon>
        <taxon>Bacillati</taxon>
        <taxon>Cyanobacteriota</taxon>
        <taxon>Cyanophyceae</taxon>
        <taxon>Synechococcales</taxon>
        <taxon>Synechococcaceae</taxon>
        <taxon>Synechococcus</taxon>
    </lineage>
</organism>
<proteinExistence type="inferred from homology"/>
<dbReference type="AlphaFoldDB" id="A0A1T1C9F4"/>
<dbReference type="Proteomes" id="UP000242636">
    <property type="component" value="Unassembled WGS sequence"/>
</dbReference>
<dbReference type="InterPro" id="IPR006183">
    <property type="entry name" value="Pgluconate_DH"/>
</dbReference>